<gene>
    <name evidence="1" type="ORF">METZ01_LOCUS98004</name>
</gene>
<name>A0A381VXX9_9ZZZZ</name>
<evidence type="ECO:0000313" key="1">
    <source>
        <dbReference type="EMBL" id="SVA45150.1"/>
    </source>
</evidence>
<dbReference type="SUPFAM" id="SSF55961">
    <property type="entry name" value="Bet v1-like"/>
    <property type="match status" value="1"/>
</dbReference>
<dbReference type="Gene3D" id="3.30.530.20">
    <property type="match status" value="1"/>
</dbReference>
<protein>
    <recommendedName>
        <fullName evidence="2">Coenzyme Q-binding protein COQ10 START domain-containing protein</fullName>
    </recommendedName>
</protein>
<organism evidence="1">
    <name type="scientific">marine metagenome</name>
    <dbReference type="NCBI Taxonomy" id="408172"/>
    <lineage>
        <taxon>unclassified sequences</taxon>
        <taxon>metagenomes</taxon>
        <taxon>ecological metagenomes</taxon>
    </lineage>
</organism>
<dbReference type="CDD" id="cd07821">
    <property type="entry name" value="PYR_PYL_RCAR_like"/>
    <property type="match status" value="1"/>
</dbReference>
<reference evidence="1" key="1">
    <citation type="submission" date="2018-05" db="EMBL/GenBank/DDBJ databases">
        <authorList>
            <person name="Lanie J.A."/>
            <person name="Ng W.-L."/>
            <person name="Kazmierczak K.M."/>
            <person name="Andrzejewski T.M."/>
            <person name="Davidsen T.M."/>
            <person name="Wayne K.J."/>
            <person name="Tettelin H."/>
            <person name="Glass J.I."/>
            <person name="Rusch D."/>
            <person name="Podicherti R."/>
            <person name="Tsui H.-C.T."/>
            <person name="Winkler M.E."/>
        </authorList>
    </citation>
    <scope>NUCLEOTIDE SEQUENCE</scope>
</reference>
<evidence type="ECO:0008006" key="2">
    <source>
        <dbReference type="Google" id="ProtNLM"/>
    </source>
</evidence>
<dbReference type="InterPro" id="IPR019587">
    <property type="entry name" value="Polyketide_cyclase/dehydratase"/>
</dbReference>
<dbReference type="Pfam" id="PF10604">
    <property type="entry name" value="Polyketide_cyc2"/>
    <property type="match status" value="1"/>
</dbReference>
<dbReference type="AlphaFoldDB" id="A0A381VXX9"/>
<accession>A0A381VXX9</accession>
<dbReference type="EMBL" id="UINC01010122">
    <property type="protein sequence ID" value="SVA45150.1"/>
    <property type="molecule type" value="Genomic_DNA"/>
</dbReference>
<dbReference type="InterPro" id="IPR023393">
    <property type="entry name" value="START-like_dom_sf"/>
</dbReference>
<sequence>MGDRRVDVRREAVIAADPDAVWAIVAAAERQAEWFPGMVTSTVKDDVRTVVAASGAIFLEEILAIDDDTRCFEYRITGPLHLDHHRGRITVQDDPGGTRVVYEQELEPKALAYVLDGALGDALVGLRDLVTDGQTSRAYHDGDA</sequence>
<proteinExistence type="predicted"/>